<dbReference type="EMBL" id="HACG01039919">
    <property type="protein sequence ID" value="CEK86784.1"/>
    <property type="molecule type" value="Transcribed_RNA"/>
</dbReference>
<gene>
    <name evidence="1" type="primary">ORF155689</name>
</gene>
<accession>A0A0B7B098</accession>
<proteinExistence type="predicted"/>
<reference evidence="1" key="1">
    <citation type="submission" date="2014-12" db="EMBL/GenBank/DDBJ databases">
        <title>Insight into the proteome of Arion vulgaris.</title>
        <authorList>
            <person name="Aradska J."/>
            <person name="Bulat T."/>
            <person name="Smidak R."/>
            <person name="Sarate P."/>
            <person name="Gangsoo J."/>
            <person name="Sialana F."/>
            <person name="Bilban M."/>
            <person name="Lubec G."/>
        </authorList>
    </citation>
    <scope>NUCLEOTIDE SEQUENCE</scope>
    <source>
        <tissue evidence="1">Skin</tissue>
    </source>
</reference>
<organism evidence="1">
    <name type="scientific">Arion vulgaris</name>
    <dbReference type="NCBI Taxonomy" id="1028688"/>
    <lineage>
        <taxon>Eukaryota</taxon>
        <taxon>Metazoa</taxon>
        <taxon>Spiralia</taxon>
        <taxon>Lophotrochozoa</taxon>
        <taxon>Mollusca</taxon>
        <taxon>Gastropoda</taxon>
        <taxon>Heterobranchia</taxon>
        <taxon>Euthyneura</taxon>
        <taxon>Panpulmonata</taxon>
        <taxon>Eupulmonata</taxon>
        <taxon>Stylommatophora</taxon>
        <taxon>Helicina</taxon>
        <taxon>Arionoidea</taxon>
        <taxon>Arionidae</taxon>
        <taxon>Arion</taxon>
    </lineage>
</organism>
<name>A0A0B7B098_9EUPU</name>
<protein>
    <submittedName>
        <fullName evidence="1">Uncharacterized protein</fullName>
    </submittedName>
</protein>
<sequence>MDVWEFDAPQFVDFTQPQRFENEYNDTWFDTHTEDDDFLGLRKEADATQTKPKRALRNMATWNKQSDNEKVEVVDTGCKSPRYLNGKPARVLIGKACISNKREK</sequence>
<evidence type="ECO:0000313" key="1">
    <source>
        <dbReference type="EMBL" id="CEK86784.1"/>
    </source>
</evidence>
<dbReference type="AlphaFoldDB" id="A0A0B7B098"/>